<organism evidence="1">
    <name type="scientific">marine sediment metagenome</name>
    <dbReference type="NCBI Taxonomy" id="412755"/>
    <lineage>
        <taxon>unclassified sequences</taxon>
        <taxon>metagenomes</taxon>
        <taxon>ecological metagenomes</taxon>
    </lineage>
</organism>
<reference evidence="1" key="1">
    <citation type="journal article" date="2014" name="Front. Microbiol.">
        <title>High frequency of phylogenetically diverse reductive dehalogenase-homologous genes in deep subseafloor sedimentary metagenomes.</title>
        <authorList>
            <person name="Kawai M."/>
            <person name="Futagami T."/>
            <person name="Toyoda A."/>
            <person name="Takaki Y."/>
            <person name="Nishi S."/>
            <person name="Hori S."/>
            <person name="Arai W."/>
            <person name="Tsubouchi T."/>
            <person name="Morono Y."/>
            <person name="Uchiyama I."/>
            <person name="Ito T."/>
            <person name="Fujiyama A."/>
            <person name="Inagaki F."/>
            <person name="Takami H."/>
        </authorList>
    </citation>
    <scope>NUCLEOTIDE SEQUENCE</scope>
    <source>
        <strain evidence="1">Expedition CK06-06</strain>
    </source>
</reference>
<proteinExistence type="predicted"/>
<dbReference type="EMBL" id="BART01019132">
    <property type="protein sequence ID" value="GAG82312.1"/>
    <property type="molecule type" value="Genomic_DNA"/>
</dbReference>
<feature type="non-terminal residue" evidence="1">
    <location>
        <position position="1"/>
    </location>
</feature>
<protein>
    <submittedName>
        <fullName evidence="1">Uncharacterized protein</fullName>
    </submittedName>
</protein>
<name>X1BMA1_9ZZZZ</name>
<gene>
    <name evidence="1" type="ORF">S01H4_35897</name>
</gene>
<evidence type="ECO:0000313" key="1">
    <source>
        <dbReference type="EMBL" id="GAG82312.1"/>
    </source>
</evidence>
<comment type="caution">
    <text evidence="1">The sequence shown here is derived from an EMBL/GenBank/DDBJ whole genome shotgun (WGS) entry which is preliminary data.</text>
</comment>
<dbReference type="AlphaFoldDB" id="X1BMA1"/>
<accession>X1BMA1</accession>
<sequence>PDFDGYVQTECCGSFWHNSEHSDTLATIEELFPGRPMIRLNAYTTLVFEFLKHLNP</sequence>